<gene>
    <name evidence="4" type="ORF">OG2516_12964</name>
</gene>
<dbReference type="InterPro" id="IPR001509">
    <property type="entry name" value="Epimerase_deHydtase"/>
</dbReference>
<dbReference type="Proteomes" id="UP000003635">
    <property type="component" value="Unassembled WGS sequence"/>
</dbReference>
<dbReference type="InterPro" id="IPR036291">
    <property type="entry name" value="NAD(P)-bd_dom_sf"/>
</dbReference>
<evidence type="ECO:0000313" key="5">
    <source>
        <dbReference type="Proteomes" id="UP000003635"/>
    </source>
</evidence>
<dbReference type="HOGENOM" id="CLU_007383_1_7_5"/>
<evidence type="ECO:0000313" key="4">
    <source>
        <dbReference type="EMBL" id="EAR51936.1"/>
    </source>
</evidence>
<comment type="similarity">
    <text evidence="2">Belongs to the NAD(P)-dependent epimerase/dehydratase family.</text>
</comment>
<name>Q2CH75_OCEGH</name>
<evidence type="ECO:0000256" key="2">
    <source>
        <dbReference type="ARBA" id="ARBA00007637"/>
    </source>
</evidence>
<dbReference type="SUPFAM" id="SSF51735">
    <property type="entry name" value="NAD(P)-binding Rossmann-fold domains"/>
    <property type="match status" value="1"/>
</dbReference>
<dbReference type="AlphaFoldDB" id="Q2CH75"/>
<dbReference type="STRING" id="314256.OG2516_12964"/>
<feature type="domain" description="NAD-dependent epimerase/dehydratase" evidence="3">
    <location>
        <begin position="3"/>
        <end position="228"/>
    </location>
</feature>
<comment type="pathway">
    <text evidence="1">Bacterial outer membrane biogenesis; LPS O-antigen biosynthesis.</text>
</comment>
<dbReference type="Pfam" id="PF01370">
    <property type="entry name" value="Epimerase"/>
    <property type="match status" value="1"/>
</dbReference>
<comment type="caution">
    <text evidence="4">The sequence shown here is derived from an EMBL/GenBank/DDBJ whole genome shotgun (WGS) entry which is preliminary data.</text>
</comment>
<protein>
    <submittedName>
        <fullName evidence="4">dTDP-glucose 4,6-dehydratase</fullName>
    </submittedName>
</protein>
<reference evidence="4 5" key="1">
    <citation type="journal article" date="2010" name="J. Bacteriol.">
        <title>Genome sequences of Oceanicola granulosus HTCC2516(T) and Oceanicola batsensis HTCC2597(TDelta).</title>
        <authorList>
            <person name="Thrash J.C."/>
            <person name="Cho J.C."/>
            <person name="Vergin K.L."/>
            <person name="Giovannoni S.J."/>
        </authorList>
    </citation>
    <scope>NUCLEOTIDE SEQUENCE [LARGE SCALE GENOMIC DNA]</scope>
    <source>
        <strain evidence="5">ATCC BAA-861 / DSM 15982 / KCTC 12143 / HTCC2516</strain>
    </source>
</reference>
<dbReference type="eggNOG" id="COG0451">
    <property type="taxonomic scope" value="Bacteria"/>
</dbReference>
<proteinExistence type="inferred from homology"/>
<sequence length="303" mass="32305">MTVLVTGGAGLIGMALRARLARDGRAVVATDMSRHGRDDPELVVLPLQDGEALERLARERGVEAIIHCGAISGPMHAPGRPLEVVDVNIRASAVLMDIARRLEMRRFVMCSSIGVYGNAGPGRIGEDLPLHPTSVYGASKVAGDALLDGFAAEYGLDGVGLRIARVYGPYRRGDCLLRQMVDDALAGRPSEIACDPEMPYHYVHADDVADALVAALAADRLPGRVYNVSGPAPARMPDIVETFRTICPDARVRLVAGTDPVADDQRAFDLSRIRDDLGWRPAIGLRDGLEALLASVRSGRAAG</sequence>
<dbReference type="Gene3D" id="3.40.50.720">
    <property type="entry name" value="NAD(P)-binding Rossmann-like Domain"/>
    <property type="match status" value="1"/>
</dbReference>
<dbReference type="PANTHER" id="PTHR43000">
    <property type="entry name" value="DTDP-D-GLUCOSE 4,6-DEHYDRATASE-RELATED"/>
    <property type="match status" value="1"/>
</dbReference>
<dbReference type="EMBL" id="AAOT01000007">
    <property type="protein sequence ID" value="EAR51936.1"/>
    <property type="molecule type" value="Genomic_DNA"/>
</dbReference>
<evidence type="ECO:0000256" key="1">
    <source>
        <dbReference type="ARBA" id="ARBA00005125"/>
    </source>
</evidence>
<keyword evidence="5" id="KW-1185">Reference proteome</keyword>
<organism evidence="4 5">
    <name type="scientific">Oceanicola granulosus (strain ATCC BAA-861 / DSM 15982 / KCTC 12143 / HTCC2516)</name>
    <dbReference type="NCBI Taxonomy" id="314256"/>
    <lineage>
        <taxon>Bacteria</taxon>
        <taxon>Pseudomonadati</taxon>
        <taxon>Pseudomonadota</taxon>
        <taxon>Alphaproteobacteria</taxon>
        <taxon>Rhodobacterales</taxon>
        <taxon>Roseobacteraceae</taxon>
        <taxon>Oceanicola</taxon>
    </lineage>
</organism>
<accession>Q2CH75</accession>
<evidence type="ECO:0000259" key="3">
    <source>
        <dbReference type="Pfam" id="PF01370"/>
    </source>
</evidence>
<dbReference type="OrthoDB" id="367683at2"/>
<dbReference type="RefSeq" id="WP_007256198.1">
    <property type="nucleotide sequence ID" value="NZ_CH724108.1"/>
</dbReference>